<evidence type="ECO:0000256" key="1">
    <source>
        <dbReference type="ARBA" id="ARBA00022690"/>
    </source>
</evidence>
<evidence type="ECO:0000256" key="5">
    <source>
        <dbReference type="SAM" id="SignalP"/>
    </source>
</evidence>
<feature type="domain" description="TIL" evidence="6">
    <location>
        <begin position="236"/>
        <end position="290"/>
    </location>
</feature>
<accession>A0A7E4UVB7</accession>
<keyword evidence="3" id="KW-1015">Disulfide bond</keyword>
<evidence type="ECO:0000256" key="3">
    <source>
        <dbReference type="ARBA" id="ARBA00023157"/>
    </source>
</evidence>
<feature type="domain" description="TIL" evidence="6">
    <location>
        <begin position="175"/>
        <end position="229"/>
    </location>
</feature>
<reference evidence="8" key="2">
    <citation type="submission" date="2020-10" db="UniProtKB">
        <authorList>
            <consortium name="WormBaseParasite"/>
        </authorList>
    </citation>
    <scope>IDENTIFICATION</scope>
</reference>
<dbReference type="InterPro" id="IPR036084">
    <property type="entry name" value="Ser_inhib-like_sf"/>
</dbReference>
<dbReference type="CDD" id="cd19941">
    <property type="entry name" value="TIL"/>
    <property type="match status" value="3"/>
</dbReference>
<dbReference type="PANTHER" id="PTHR23259:SF70">
    <property type="entry name" value="ACCESSORY GLAND PROTEIN ACP62F-RELATED"/>
    <property type="match status" value="1"/>
</dbReference>
<dbReference type="GO" id="GO:0004867">
    <property type="term" value="F:serine-type endopeptidase inhibitor activity"/>
    <property type="evidence" value="ECO:0007669"/>
    <property type="project" value="UniProtKB-KW"/>
</dbReference>
<dbReference type="SUPFAM" id="SSF57567">
    <property type="entry name" value="Serine protease inhibitors"/>
    <property type="match status" value="3"/>
</dbReference>
<evidence type="ECO:0000256" key="4">
    <source>
        <dbReference type="SAM" id="MobiDB-lite"/>
    </source>
</evidence>
<feature type="signal peptide" evidence="5">
    <location>
        <begin position="1"/>
        <end position="26"/>
    </location>
</feature>
<keyword evidence="7" id="KW-1185">Reference proteome</keyword>
<dbReference type="Proteomes" id="UP000492821">
    <property type="component" value="Unassembled WGS sequence"/>
</dbReference>
<evidence type="ECO:0000259" key="6">
    <source>
        <dbReference type="Pfam" id="PF01826"/>
    </source>
</evidence>
<keyword evidence="1" id="KW-0646">Protease inhibitor</keyword>
<dbReference type="PANTHER" id="PTHR23259">
    <property type="entry name" value="RIDDLE"/>
    <property type="match status" value="1"/>
</dbReference>
<proteinExistence type="predicted"/>
<dbReference type="AlphaFoldDB" id="A0A7E4UVB7"/>
<evidence type="ECO:0000313" key="8">
    <source>
        <dbReference type="WBParaSite" id="Pan_g13203.t1"/>
    </source>
</evidence>
<dbReference type="Pfam" id="PF01826">
    <property type="entry name" value="TIL"/>
    <property type="match status" value="3"/>
</dbReference>
<keyword evidence="5" id="KW-0732">Signal</keyword>
<protein>
    <submittedName>
        <fullName evidence="8">TIL domain-containing protein</fullName>
    </submittedName>
</protein>
<feature type="domain" description="TIL" evidence="6">
    <location>
        <begin position="112"/>
        <end position="166"/>
    </location>
</feature>
<feature type="chain" id="PRO_5028873015" evidence="5">
    <location>
        <begin position="27"/>
        <end position="294"/>
    </location>
</feature>
<feature type="region of interest" description="Disordered" evidence="4">
    <location>
        <begin position="40"/>
        <end position="61"/>
    </location>
</feature>
<reference evidence="7" key="1">
    <citation type="journal article" date="2013" name="Genetics">
        <title>The draft genome and transcriptome of Panagrellus redivivus are shaped by the harsh demands of a free-living lifestyle.</title>
        <authorList>
            <person name="Srinivasan J."/>
            <person name="Dillman A.R."/>
            <person name="Macchietto M.G."/>
            <person name="Heikkinen L."/>
            <person name="Lakso M."/>
            <person name="Fracchia K.M."/>
            <person name="Antoshechkin I."/>
            <person name="Mortazavi A."/>
            <person name="Wong G."/>
            <person name="Sternberg P.W."/>
        </authorList>
    </citation>
    <scope>NUCLEOTIDE SEQUENCE [LARGE SCALE GENOMIC DNA]</scope>
    <source>
        <strain evidence="7">MT8872</strain>
    </source>
</reference>
<evidence type="ECO:0000256" key="2">
    <source>
        <dbReference type="ARBA" id="ARBA00022900"/>
    </source>
</evidence>
<dbReference type="WBParaSite" id="Pan_g13203.t1">
    <property type="protein sequence ID" value="Pan_g13203.t1"/>
    <property type="gene ID" value="Pan_g13203"/>
</dbReference>
<keyword evidence="2" id="KW-0722">Serine protease inhibitor</keyword>
<dbReference type="InterPro" id="IPR051368">
    <property type="entry name" value="SerProtInhib-TIL_Domain"/>
</dbReference>
<name>A0A7E4UVB7_PANRE</name>
<dbReference type="InterPro" id="IPR002919">
    <property type="entry name" value="TIL_dom"/>
</dbReference>
<sequence length="294" mass="31413">MTLRSCVARVSFLVVIVTFLFQNGQAARLPRQTTDFAELIGATNGPNKDNDSTKSSTPVTTTTDPIIETAVAPGEITTTPVLLVSTLSTVTSSDNDATTAAAKHKAGLEIQCGLNEELKTCGTTCPRSCMNQDPRCDETHCISDICQCIEGYVVHHNGTCVHPDECPSQHLPIVCPINSHLAACGSLCQPTCDHQTPTVCSLQCIIDACVCDEGYVLDESKVCIRVDDCPPKHKECASKEVLVACGTECEPTCDEPFPAFCSDKCVADVCQCADGFVRSAEGNCVHLTECFAQK</sequence>
<evidence type="ECO:0000313" key="7">
    <source>
        <dbReference type="Proteomes" id="UP000492821"/>
    </source>
</evidence>
<dbReference type="Gene3D" id="2.10.25.10">
    <property type="entry name" value="Laminin"/>
    <property type="match status" value="3"/>
</dbReference>
<organism evidence="7 8">
    <name type="scientific">Panagrellus redivivus</name>
    <name type="common">Microworm</name>
    <dbReference type="NCBI Taxonomy" id="6233"/>
    <lineage>
        <taxon>Eukaryota</taxon>
        <taxon>Metazoa</taxon>
        <taxon>Ecdysozoa</taxon>
        <taxon>Nematoda</taxon>
        <taxon>Chromadorea</taxon>
        <taxon>Rhabditida</taxon>
        <taxon>Tylenchina</taxon>
        <taxon>Panagrolaimomorpha</taxon>
        <taxon>Panagrolaimoidea</taxon>
        <taxon>Panagrolaimidae</taxon>
        <taxon>Panagrellus</taxon>
    </lineage>
</organism>